<evidence type="ECO:0008006" key="3">
    <source>
        <dbReference type="Google" id="ProtNLM"/>
    </source>
</evidence>
<gene>
    <name evidence="1" type="ORF">G3R48_00920</name>
</gene>
<comment type="caution">
    <text evidence="1">The sequence shown here is derived from an EMBL/GenBank/DDBJ whole genome shotgun (WGS) entry which is preliminary data.</text>
</comment>
<sequence>MSTPLQGVVFAETSIDDFNLLEQRPMEMFSLLLNHAQGGLEFTQQQVSLTRGWVELQRAQNACMYNKFKTPERKKKGYFSQHPISVYPPLRLITLKQTTTHFMSPVDLSQPKRMGRKSIGVAHNRSYGGYINDKINRFPELFYIRGGMDSSETLIDMLAKERISGLIEYSEEVNAYLARHNREVELTTLPIKGVEKVDLGYIVCSKTPQGKQLIQRINHIMSQPQFLVSYIEMHKSFFSDDEKRLVGDKIKKIFNQ</sequence>
<dbReference type="EMBL" id="JAAIKR010000001">
    <property type="protein sequence ID" value="MBR9726550.1"/>
    <property type="molecule type" value="Genomic_DNA"/>
</dbReference>
<evidence type="ECO:0000313" key="2">
    <source>
        <dbReference type="Proteomes" id="UP000811844"/>
    </source>
</evidence>
<dbReference type="Gene3D" id="3.40.190.10">
    <property type="entry name" value="Periplasmic binding protein-like II"/>
    <property type="match status" value="2"/>
</dbReference>
<organism evidence="1 2">
    <name type="scientific">Shewanella intestini</name>
    <dbReference type="NCBI Taxonomy" id="2017544"/>
    <lineage>
        <taxon>Bacteria</taxon>
        <taxon>Pseudomonadati</taxon>
        <taxon>Pseudomonadota</taxon>
        <taxon>Gammaproteobacteria</taxon>
        <taxon>Alteromonadales</taxon>
        <taxon>Shewanellaceae</taxon>
        <taxon>Shewanella</taxon>
    </lineage>
</organism>
<evidence type="ECO:0000313" key="1">
    <source>
        <dbReference type="EMBL" id="MBR9726550.1"/>
    </source>
</evidence>
<dbReference type="SUPFAM" id="SSF53850">
    <property type="entry name" value="Periplasmic binding protein-like II"/>
    <property type="match status" value="1"/>
</dbReference>
<dbReference type="RefSeq" id="WP_153661149.1">
    <property type="nucleotide sequence ID" value="NZ_JAAIKR010000001.1"/>
</dbReference>
<proteinExistence type="predicted"/>
<keyword evidence="2" id="KW-1185">Reference proteome</keyword>
<accession>A0ABS5HZL2</accession>
<dbReference type="Proteomes" id="UP000811844">
    <property type="component" value="Unassembled WGS sequence"/>
</dbReference>
<protein>
    <recommendedName>
        <fullName evidence="3">Transporter substrate-binding domain-containing protein</fullName>
    </recommendedName>
</protein>
<name>A0ABS5HZL2_9GAMM</name>
<reference evidence="1 2" key="1">
    <citation type="submission" date="2020-02" db="EMBL/GenBank/DDBJ databases">
        <title>Shewanella WXL01 sp. nov., a marine bacterium isolated from green algae in Luhuitou Fringing Reef (Northern South China Sea).</title>
        <authorList>
            <person name="Wang X."/>
        </authorList>
    </citation>
    <scope>NUCLEOTIDE SEQUENCE [LARGE SCALE GENOMIC DNA]</scope>
    <source>
        <strain evidence="1 2">MCCC 1A01895</strain>
    </source>
</reference>